<evidence type="ECO:0000259" key="1">
    <source>
        <dbReference type="Pfam" id="PF20150"/>
    </source>
</evidence>
<proteinExistence type="predicted"/>
<dbReference type="InterPro" id="IPR045518">
    <property type="entry name" value="2EXR"/>
</dbReference>
<evidence type="ECO:0000313" key="3">
    <source>
        <dbReference type="Proteomes" id="UP001201980"/>
    </source>
</evidence>
<dbReference type="Pfam" id="PF20150">
    <property type="entry name" value="2EXR"/>
    <property type="match status" value="1"/>
</dbReference>
<dbReference type="AlphaFoldDB" id="A0AAD5RNX1"/>
<sequence length="346" mass="39686">MSTIGDIIAPLAGVFRRPEGPQLHRFGDLPEEIRFDIWIYALADAHIPAAIWRYHRSDEPYKFFGHVECALVSNIAQSCNEARRVMERCFTPVRLHKRVYTDHAFASIAQGAVEWMSDSLGPWVARSGFNGNGGPSLVADLTSTYFIIHFNSMDMLYYIECAQSRGRTESPEAGYIQDRVPVEASPHIRVLWFHFYHFGFISQGITLLLDTCPNLQRLELTKFDLNNGLDQVLPILREQMPSWTVSEYHESGFPISIVECRKGTRVVFITSILWELRSDEEESGSLERFVARGIFKRKPDGSLCAPWSKLDAPQRFWDWYFEPLMPGMKKIPNVGLHADFARTQLH</sequence>
<evidence type="ECO:0000313" key="2">
    <source>
        <dbReference type="EMBL" id="KAJ2898824.1"/>
    </source>
</evidence>
<organism evidence="2 3">
    <name type="scientific">Zalerion maritima</name>
    <dbReference type="NCBI Taxonomy" id="339359"/>
    <lineage>
        <taxon>Eukaryota</taxon>
        <taxon>Fungi</taxon>
        <taxon>Dikarya</taxon>
        <taxon>Ascomycota</taxon>
        <taxon>Pezizomycotina</taxon>
        <taxon>Sordariomycetes</taxon>
        <taxon>Lulworthiomycetidae</taxon>
        <taxon>Lulworthiales</taxon>
        <taxon>Lulworthiaceae</taxon>
        <taxon>Zalerion</taxon>
    </lineage>
</organism>
<keyword evidence="3" id="KW-1185">Reference proteome</keyword>
<reference evidence="2" key="1">
    <citation type="submission" date="2022-07" db="EMBL/GenBank/DDBJ databases">
        <title>Draft genome sequence of Zalerion maritima ATCC 34329, a (micro)plastics degrading marine fungus.</title>
        <authorList>
            <person name="Paco A."/>
            <person name="Goncalves M.F.M."/>
            <person name="Rocha-Santos T.A.P."/>
            <person name="Alves A."/>
        </authorList>
    </citation>
    <scope>NUCLEOTIDE SEQUENCE</scope>
    <source>
        <strain evidence="2">ATCC 34329</strain>
    </source>
</reference>
<protein>
    <recommendedName>
        <fullName evidence="1">2EXR domain-containing protein</fullName>
    </recommendedName>
</protein>
<dbReference type="Proteomes" id="UP001201980">
    <property type="component" value="Unassembled WGS sequence"/>
</dbReference>
<comment type="caution">
    <text evidence="2">The sequence shown here is derived from an EMBL/GenBank/DDBJ whole genome shotgun (WGS) entry which is preliminary data.</text>
</comment>
<gene>
    <name evidence="2" type="ORF">MKZ38_003644</name>
</gene>
<accession>A0AAD5RNX1</accession>
<name>A0AAD5RNX1_9PEZI</name>
<dbReference type="EMBL" id="JAKWBI020000216">
    <property type="protein sequence ID" value="KAJ2898824.1"/>
    <property type="molecule type" value="Genomic_DNA"/>
</dbReference>
<feature type="domain" description="2EXR" evidence="1">
    <location>
        <begin position="24"/>
        <end position="88"/>
    </location>
</feature>